<evidence type="ECO:0000313" key="2">
    <source>
        <dbReference type="EMBL" id="PTB21440.1"/>
    </source>
</evidence>
<comment type="caution">
    <text evidence="2">The sequence shown here is derived from an EMBL/GenBank/DDBJ whole genome shotgun (WGS) entry which is preliminary data.</text>
</comment>
<sequence length="254" mass="26344">MSMQNPSQLAARNWKRAAVAALSASFVLLTGCAAPVTGVAHYPVDAREAPDIVYVRSFDVAPDQCLPVSGQGQRQGLRLMSGGSTGVSQAACAAELRDNVANEIVSRLQSQGWRAMRSDSAVPAGTRALLVEGNFETVDAGDARRRVVVGLGAGKRELAASVRLTYQPATGPAVPIQSFTAKADSGKAPGMAETGAMGAITHHLPIALAAGAALHVVSERRHTTDTDAKKLADKIADQVQAAGTANNWPVRGRG</sequence>
<feature type="signal peptide" evidence="1">
    <location>
        <begin position="1"/>
        <end position="33"/>
    </location>
</feature>
<evidence type="ECO:0000313" key="3">
    <source>
        <dbReference type="Proteomes" id="UP000240638"/>
    </source>
</evidence>
<dbReference type="Pfam" id="PF14366">
    <property type="entry name" value="DUF4410"/>
    <property type="match status" value="1"/>
</dbReference>
<protein>
    <recommendedName>
        <fullName evidence="4">DUF4410 domain-containing protein</fullName>
    </recommendedName>
</protein>
<organism evidence="2 3">
    <name type="scientific">Trinickia symbiotica</name>
    <dbReference type="NCBI Taxonomy" id="863227"/>
    <lineage>
        <taxon>Bacteria</taxon>
        <taxon>Pseudomonadati</taxon>
        <taxon>Pseudomonadota</taxon>
        <taxon>Betaproteobacteria</taxon>
        <taxon>Burkholderiales</taxon>
        <taxon>Burkholderiaceae</taxon>
        <taxon>Trinickia</taxon>
    </lineage>
</organism>
<dbReference type="AlphaFoldDB" id="A0A2T3XY50"/>
<accession>A0A2T3XY50</accession>
<dbReference type="EMBL" id="PYUC01000003">
    <property type="protein sequence ID" value="PTB21440.1"/>
    <property type="molecule type" value="Genomic_DNA"/>
</dbReference>
<evidence type="ECO:0000256" key="1">
    <source>
        <dbReference type="SAM" id="SignalP"/>
    </source>
</evidence>
<evidence type="ECO:0008006" key="4">
    <source>
        <dbReference type="Google" id="ProtNLM"/>
    </source>
</evidence>
<proteinExistence type="predicted"/>
<name>A0A2T3XY50_9BURK</name>
<feature type="chain" id="PRO_5015479889" description="DUF4410 domain-containing protein" evidence="1">
    <location>
        <begin position="34"/>
        <end position="254"/>
    </location>
</feature>
<gene>
    <name evidence="2" type="ORF">C9I57_07230</name>
</gene>
<reference evidence="2 3" key="1">
    <citation type="submission" date="2018-03" db="EMBL/GenBank/DDBJ databases">
        <title>Whole genome analyses suggest that Burkholderia sensu lato contains two further novel genera in the rhizoxinica-symbiotica group Mycetohabitans gen. nov., and Trinickia gen. nov.: implications for the evolution of diazotrophy and nodulation in the Burkholderiaceae.</title>
        <authorList>
            <person name="Estrada De Los Santos P."/>
            <person name="Palmer M."/>
            <person name="Chavez-Ramirez B."/>
            <person name="Steenkamp E.T."/>
            <person name="Hirsch A.M."/>
            <person name="Manyaka P."/>
            <person name="Maluk M."/>
            <person name="Lafos M."/>
            <person name="Crook M."/>
            <person name="Gross E."/>
            <person name="Simon M.F."/>
            <person name="Bueno Dos Reis Junior F."/>
            <person name="Poole P.S."/>
            <person name="Venter S.N."/>
            <person name="James E.K."/>
        </authorList>
    </citation>
    <scope>NUCLEOTIDE SEQUENCE [LARGE SCALE GENOMIC DNA]</scope>
    <source>
        <strain evidence="2 3">JPY-366</strain>
    </source>
</reference>
<dbReference type="RefSeq" id="WP_107149951.1">
    <property type="nucleotide sequence ID" value="NZ_PYUC01000003.1"/>
</dbReference>
<dbReference type="Proteomes" id="UP000240638">
    <property type="component" value="Unassembled WGS sequence"/>
</dbReference>
<dbReference type="InterPro" id="IPR025522">
    <property type="entry name" value="DUF4410"/>
</dbReference>
<keyword evidence="1" id="KW-0732">Signal</keyword>